<dbReference type="AlphaFoldDB" id="A0A3N5A4F5"/>
<reference evidence="1 2" key="1">
    <citation type="submission" date="2018-11" db="EMBL/GenBank/DDBJ databases">
        <title>Sequencing the genomes of 1000 actinobacteria strains.</title>
        <authorList>
            <person name="Klenk H.-P."/>
        </authorList>
    </citation>
    <scope>NUCLEOTIDE SEQUENCE [LARGE SCALE GENOMIC DNA]</scope>
    <source>
        <strain evidence="1 2">DSM 14418</strain>
    </source>
</reference>
<dbReference type="Proteomes" id="UP000280726">
    <property type="component" value="Unassembled WGS sequence"/>
</dbReference>
<organism evidence="1 2">
    <name type="scientific">Georgenia muralis</name>
    <dbReference type="NCBI Taxonomy" id="154117"/>
    <lineage>
        <taxon>Bacteria</taxon>
        <taxon>Bacillati</taxon>
        <taxon>Actinomycetota</taxon>
        <taxon>Actinomycetes</taxon>
        <taxon>Micrococcales</taxon>
        <taxon>Bogoriellaceae</taxon>
        <taxon>Georgenia</taxon>
    </lineage>
</organism>
<evidence type="ECO:0000313" key="1">
    <source>
        <dbReference type="EMBL" id="RPF28245.1"/>
    </source>
</evidence>
<dbReference type="EMBL" id="RKRA01000001">
    <property type="protein sequence ID" value="RPF28245.1"/>
    <property type="molecule type" value="Genomic_DNA"/>
</dbReference>
<protein>
    <submittedName>
        <fullName evidence="1">Uncharacterized protein</fullName>
    </submittedName>
</protein>
<proteinExistence type="predicted"/>
<sequence length="31" mass="3471">MGWNNHAGIGMTTVLSYVSWAPSRHEWPGVE</sequence>
<gene>
    <name evidence="1" type="ORF">EDD32_2765</name>
</gene>
<keyword evidence="2" id="KW-1185">Reference proteome</keyword>
<accession>A0A3N5A4F5</accession>
<evidence type="ECO:0000313" key="2">
    <source>
        <dbReference type="Proteomes" id="UP000280726"/>
    </source>
</evidence>
<comment type="caution">
    <text evidence="1">The sequence shown here is derived from an EMBL/GenBank/DDBJ whole genome shotgun (WGS) entry which is preliminary data.</text>
</comment>
<name>A0A3N5A4F5_9MICO</name>